<feature type="domain" description="DUF6895" evidence="1">
    <location>
        <begin position="29"/>
        <end position="299"/>
    </location>
</feature>
<dbReference type="Proteomes" id="UP000660668">
    <property type="component" value="Unassembled WGS sequence"/>
</dbReference>
<sequence>MSTSGPSAVLLRDWVTGSLRLTARTVAALSDDGPDVPAPRLEPDKVVGEALLLLRATADVGAGRADPDWRRLYAAAAPLARPASVPAAICCDPAHALEAAFCHLQLSALGDTDPGIDLLLDLALAEPDCGPEPYVVTALHRAWLRALREEGPDLAGVAALLERSSLGRQVDVLRCSTQDVYDLTHAVMHGTDLGRWRIPVPRPEADLVPDLDALLALALDARNLDLTTELLWCWPMLGLAPSPARARALDEVASVRADQGFLPGPGFEREVHALLAPQAQDAYVLRTSYHASLVLGILGASMLAAGPPRGAPTQLDGGLAALDLTVALRNASDRSDLQAVRGLLELALELDLAEGRAVQQAASLLRRSAAMMSPRAAARLASS</sequence>
<evidence type="ECO:0000259" key="1">
    <source>
        <dbReference type="Pfam" id="PF21836"/>
    </source>
</evidence>
<dbReference type="Pfam" id="PF21836">
    <property type="entry name" value="DUF6895"/>
    <property type="match status" value="1"/>
</dbReference>
<dbReference type="AlphaFoldDB" id="A0A930VFJ4"/>
<name>A0A930VFJ4_9ACTN</name>
<keyword evidence="3" id="KW-1185">Reference proteome</keyword>
<organism evidence="2 3">
    <name type="scientific">Nocardioides agariphilus</name>
    <dbReference type="NCBI Taxonomy" id="433664"/>
    <lineage>
        <taxon>Bacteria</taxon>
        <taxon>Bacillati</taxon>
        <taxon>Actinomycetota</taxon>
        <taxon>Actinomycetes</taxon>
        <taxon>Propionibacteriales</taxon>
        <taxon>Nocardioidaceae</taxon>
        <taxon>Nocardioides</taxon>
    </lineage>
</organism>
<evidence type="ECO:0000313" key="3">
    <source>
        <dbReference type="Proteomes" id="UP000660668"/>
    </source>
</evidence>
<dbReference type="InterPro" id="IPR054190">
    <property type="entry name" value="DUF6895"/>
</dbReference>
<comment type="caution">
    <text evidence="2">The sequence shown here is derived from an EMBL/GenBank/DDBJ whole genome shotgun (WGS) entry which is preliminary data.</text>
</comment>
<proteinExistence type="predicted"/>
<gene>
    <name evidence="2" type="ORF">ISU10_02135</name>
</gene>
<accession>A0A930VFJ4</accession>
<reference evidence="2" key="1">
    <citation type="submission" date="2020-11" db="EMBL/GenBank/DDBJ databases">
        <title>Nocardioides cynanchi sp. nov., isolated from soil of rhizosphere of Cynanchum wilfordii.</title>
        <authorList>
            <person name="Lee J.-S."/>
            <person name="Suh M.K."/>
            <person name="Kim J.-S."/>
        </authorList>
    </citation>
    <scope>NUCLEOTIDE SEQUENCE</scope>
    <source>
        <strain evidence="2">KCTC 19276</strain>
    </source>
</reference>
<dbReference type="EMBL" id="JADKPO010000002">
    <property type="protein sequence ID" value="MBF4766564.1"/>
    <property type="molecule type" value="Genomic_DNA"/>
</dbReference>
<dbReference type="RefSeq" id="WP_194694723.1">
    <property type="nucleotide sequence ID" value="NZ_JADKPO010000002.1"/>
</dbReference>
<evidence type="ECO:0000313" key="2">
    <source>
        <dbReference type="EMBL" id="MBF4766564.1"/>
    </source>
</evidence>
<protein>
    <recommendedName>
        <fullName evidence="1">DUF6895 domain-containing protein</fullName>
    </recommendedName>
</protein>